<feature type="chain" id="PRO_5045067959" evidence="1">
    <location>
        <begin position="25"/>
        <end position="174"/>
    </location>
</feature>
<evidence type="ECO:0000313" key="2">
    <source>
        <dbReference type="EMBL" id="OMD34884.1"/>
    </source>
</evidence>
<organism evidence="2 3">
    <name type="scientific">Paenibacillus odorifer</name>
    <dbReference type="NCBI Taxonomy" id="189426"/>
    <lineage>
        <taxon>Bacteria</taxon>
        <taxon>Bacillati</taxon>
        <taxon>Bacillota</taxon>
        <taxon>Bacilli</taxon>
        <taxon>Bacillales</taxon>
        <taxon>Paenibacillaceae</taxon>
        <taxon>Paenibacillus</taxon>
    </lineage>
</organism>
<name>A0ABX3GQM1_9BACL</name>
<dbReference type="RefSeq" id="WP_076218576.1">
    <property type="nucleotide sequence ID" value="NZ_MPTM01000016.1"/>
</dbReference>
<accession>A0ABX3GQM1</accession>
<dbReference type="Proteomes" id="UP000187158">
    <property type="component" value="Unassembled WGS sequence"/>
</dbReference>
<gene>
    <name evidence="2" type="ORF">BSO21_10195</name>
</gene>
<dbReference type="EMBL" id="MPVP01000046">
    <property type="protein sequence ID" value="OMD34884.1"/>
    <property type="molecule type" value="Genomic_DNA"/>
</dbReference>
<keyword evidence="1" id="KW-0732">Signal</keyword>
<evidence type="ECO:0000256" key="1">
    <source>
        <dbReference type="SAM" id="SignalP"/>
    </source>
</evidence>
<feature type="signal peptide" evidence="1">
    <location>
        <begin position="1"/>
        <end position="24"/>
    </location>
</feature>
<protein>
    <submittedName>
        <fullName evidence="2">Uncharacterized protein</fullName>
    </submittedName>
</protein>
<evidence type="ECO:0000313" key="3">
    <source>
        <dbReference type="Proteomes" id="UP000187158"/>
    </source>
</evidence>
<keyword evidence="3" id="KW-1185">Reference proteome</keyword>
<proteinExistence type="predicted"/>
<sequence length="174" mass="18426">MKKISSLFLLTAAISLVSAVPTFAANESSTNASPPSFDSIAPFVAGEATFPANESSANTSPSSIDSIAPFVAGESTSVVVAPVTYQFSNPINGAGQYGKITLESAGKASLYVYYNTGNGVWTSMNIHDPGTSFILLDAGQGSDSLTFYMNLGWQYKVYVFAETHTAKGYIRNYQ</sequence>
<reference evidence="2 3" key="1">
    <citation type="submission" date="2016-11" db="EMBL/GenBank/DDBJ databases">
        <title>Paenibacillus species isolates.</title>
        <authorList>
            <person name="Beno S.M."/>
        </authorList>
    </citation>
    <scope>NUCLEOTIDE SEQUENCE [LARGE SCALE GENOMIC DNA]</scope>
    <source>
        <strain evidence="2 3">FSL H7-0433</strain>
    </source>
</reference>
<comment type="caution">
    <text evidence="2">The sequence shown here is derived from an EMBL/GenBank/DDBJ whole genome shotgun (WGS) entry which is preliminary data.</text>
</comment>